<name>U5QNZ7_GLOK1</name>
<dbReference type="HOGENOM" id="CLU_120168_1_0_3"/>
<keyword evidence="3" id="KW-1185">Reference proteome</keyword>
<dbReference type="InterPro" id="IPR045388">
    <property type="entry name" value="HHL1-like"/>
</dbReference>
<gene>
    <name evidence="2" type="ORF">GKIL_4481</name>
</gene>
<evidence type="ECO:0000256" key="1">
    <source>
        <dbReference type="SAM" id="MobiDB-lite"/>
    </source>
</evidence>
<feature type="compositionally biased region" description="Basic and acidic residues" evidence="1">
    <location>
        <begin position="35"/>
        <end position="50"/>
    </location>
</feature>
<accession>U5QNZ7</accession>
<sequence>MAEQSEGKPKGFGKATEPARPATPKKKRRAAQPRLSDEEYQARRRYADAEKKGEPTFEIFVRESAEAEWKPSGAIAVSSNLIERAIFDSEEKLRQSARRQYASLRKVEGPLEYGFRRKEFPDDPIQLAKRPKKPLFNQLRSFLDQKFGTKQNKKK</sequence>
<dbReference type="eggNOG" id="ENOG5032QZ5">
    <property type="taxonomic scope" value="Bacteria"/>
</dbReference>
<dbReference type="Proteomes" id="UP000017396">
    <property type="component" value="Chromosome"/>
</dbReference>
<dbReference type="OrthoDB" id="456078at2"/>
<reference evidence="2 3" key="1">
    <citation type="journal article" date="2013" name="PLoS ONE">
        <title>Cultivation and Complete Genome Sequencing of Gloeobacter kilaueensis sp. nov., from a Lava Cave in Kilauea Caldera, Hawai'i.</title>
        <authorList>
            <person name="Saw J.H."/>
            <person name="Schatz M."/>
            <person name="Brown M.V."/>
            <person name="Kunkel D.D."/>
            <person name="Foster J.S."/>
            <person name="Shick H."/>
            <person name="Christensen S."/>
            <person name="Hou S."/>
            <person name="Wan X."/>
            <person name="Donachie S.P."/>
        </authorList>
    </citation>
    <scope>NUCLEOTIDE SEQUENCE [LARGE SCALE GENOMIC DNA]</scope>
    <source>
        <strain evidence="3">JS</strain>
    </source>
</reference>
<evidence type="ECO:0000313" key="3">
    <source>
        <dbReference type="Proteomes" id="UP000017396"/>
    </source>
</evidence>
<dbReference type="STRING" id="1183438.GKIL_4481"/>
<organism evidence="2 3">
    <name type="scientific">Gloeobacter kilaueensis (strain ATCC BAA-2537 / CCAP 1431/1 / ULC 316 / JS1)</name>
    <dbReference type="NCBI Taxonomy" id="1183438"/>
    <lineage>
        <taxon>Bacteria</taxon>
        <taxon>Bacillati</taxon>
        <taxon>Cyanobacteriota</taxon>
        <taxon>Cyanophyceae</taxon>
        <taxon>Gloeobacterales</taxon>
        <taxon>Gloeobacteraceae</taxon>
        <taxon>Gloeobacter</taxon>
    </lineage>
</organism>
<dbReference type="Pfam" id="PF20133">
    <property type="entry name" value="HHL1-like"/>
    <property type="match status" value="1"/>
</dbReference>
<protein>
    <submittedName>
        <fullName evidence="2">Uncharacterized protein</fullName>
    </submittedName>
</protein>
<dbReference type="RefSeq" id="WP_023176119.1">
    <property type="nucleotide sequence ID" value="NC_022600.1"/>
</dbReference>
<feature type="region of interest" description="Disordered" evidence="1">
    <location>
        <begin position="1"/>
        <end position="50"/>
    </location>
</feature>
<dbReference type="EMBL" id="CP003587">
    <property type="protein sequence ID" value="AGY60727.1"/>
    <property type="molecule type" value="Genomic_DNA"/>
</dbReference>
<evidence type="ECO:0000313" key="2">
    <source>
        <dbReference type="EMBL" id="AGY60727.1"/>
    </source>
</evidence>
<proteinExistence type="predicted"/>
<dbReference type="AlphaFoldDB" id="U5QNZ7"/>
<dbReference type="KEGG" id="glj:GKIL_4481"/>